<evidence type="ECO:0000313" key="2">
    <source>
        <dbReference type="Proteomes" id="UP000321274"/>
    </source>
</evidence>
<dbReference type="AlphaFoldDB" id="A0AAV3WBT5"/>
<protein>
    <recommendedName>
        <fullName evidence="3">DUF4435 domain-containing protein</fullName>
    </recommendedName>
</protein>
<gene>
    <name evidence="1" type="ORF">AJO04nite_13520</name>
</gene>
<accession>A0AAV3WBT5</accession>
<dbReference type="EMBL" id="BJUJ01000029">
    <property type="protein sequence ID" value="GEK44094.1"/>
    <property type="molecule type" value="Genomic_DNA"/>
</dbReference>
<name>A0AAV3WBT5_ACIJO</name>
<comment type="caution">
    <text evidence="1">The sequence shown here is derived from an EMBL/GenBank/DDBJ whole genome shotgun (WGS) entry which is preliminary data.</text>
</comment>
<dbReference type="RefSeq" id="WP_114837201.1">
    <property type="nucleotide sequence ID" value="NZ_BJUJ01000029.1"/>
</dbReference>
<evidence type="ECO:0000313" key="1">
    <source>
        <dbReference type="EMBL" id="GEK44094.1"/>
    </source>
</evidence>
<evidence type="ECO:0008006" key="3">
    <source>
        <dbReference type="Google" id="ProtNLM"/>
    </source>
</evidence>
<sequence>MSSLRKYQKDPKHVLSQAIQLFKSSNKKTLVVEGESDSKFFHQWMDPSSDVRVIDVDGKENVEAVYRLWVRDQRSKNDCLYLVADVDYDFIVNNKIKFNDDCFLYNFYCKSSNKPLYNDLESFLFNTSALEKLLVNYLISKDEASLVRDQIEQLSKVIGCYRAANEILSIGQRTTIIDGLNLVEFCEIKNFKFNILSFKDRLKSYSPRKLDLDEFYEKATELNSSSQPKWFFSRGHDITEILALYLTEKTGKNIYSNSVELNLRLAANIQTFKKSTVGEQLIHLTTRDGLKFLEEIDL</sequence>
<reference evidence="1 2" key="1">
    <citation type="submission" date="2019-07" db="EMBL/GenBank/DDBJ databases">
        <title>Whole genome shotgun sequence of Acinetobacter johnsonii NBRC 102197.</title>
        <authorList>
            <person name="Hosoyama A."/>
            <person name="Uohara A."/>
            <person name="Ohji S."/>
            <person name="Ichikawa N."/>
        </authorList>
    </citation>
    <scope>NUCLEOTIDE SEQUENCE [LARGE SCALE GENOMIC DNA]</scope>
    <source>
        <strain evidence="1 2">NBRC 102197</strain>
    </source>
</reference>
<dbReference type="Proteomes" id="UP000321274">
    <property type="component" value="Unassembled WGS sequence"/>
</dbReference>
<proteinExistence type="predicted"/>
<organism evidence="1 2">
    <name type="scientific">Acinetobacter johnsonii</name>
    <dbReference type="NCBI Taxonomy" id="40214"/>
    <lineage>
        <taxon>Bacteria</taxon>
        <taxon>Pseudomonadati</taxon>
        <taxon>Pseudomonadota</taxon>
        <taxon>Gammaproteobacteria</taxon>
        <taxon>Moraxellales</taxon>
        <taxon>Moraxellaceae</taxon>
        <taxon>Acinetobacter</taxon>
    </lineage>
</organism>